<dbReference type="Proteomes" id="UP000823936">
    <property type="component" value="Unassembled WGS sequence"/>
</dbReference>
<evidence type="ECO:0000313" key="3">
    <source>
        <dbReference type="EMBL" id="HIV99140.1"/>
    </source>
</evidence>
<dbReference type="InterPro" id="IPR041916">
    <property type="entry name" value="Anti_sigma_zinc_sf"/>
</dbReference>
<comment type="caution">
    <text evidence="3">The sequence shown here is derived from an EMBL/GenBank/DDBJ whole genome shotgun (WGS) entry which is preliminary data.</text>
</comment>
<gene>
    <name evidence="3" type="ORF">IAB12_05135</name>
</gene>
<evidence type="ECO:0000259" key="2">
    <source>
        <dbReference type="Pfam" id="PF13490"/>
    </source>
</evidence>
<sequence>MLCIDDQMISAYLDGELKEPYRQQVEEHLSYCRSCSSRLDEMRNTDNMISAASLDEKECTRNKDKIYSLLEKKYFSQENKKSFFRKKVEFSLPSLVTAAAAVVFIFVGSFVFFGSNAAQTEEILPSFSVNASSGNVEFVSQKQSSLDDYTLEEILSYLDSKGYDISLRLKGLEDL</sequence>
<protein>
    <submittedName>
        <fullName evidence="3">Zf-HC2 domain-containing protein</fullName>
    </submittedName>
</protein>
<dbReference type="Pfam" id="PF13490">
    <property type="entry name" value="zf-HC2"/>
    <property type="match status" value="1"/>
</dbReference>
<organism evidence="3 4">
    <name type="scientific">Candidatus Ornithospirochaeta avicola</name>
    <dbReference type="NCBI Taxonomy" id="2840896"/>
    <lineage>
        <taxon>Bacteria</taxon>
        <taxon>Pseudomonadati</taxon>
        <taxon>Spirochaetota</taxon>
        <taxon>Spirochaetia</taxon>
        <taxon>Spirochaetales</taxon>
        <taxon>Spirochaetaceae</taxon>
        <taxon>Spirochaetaceae incertae sedis</taxon>
        <taxon>Candidatus Ornithospirochaeta</taxon>
    </lineage>
</organism>
<keyword evidence="1" id="KW-1133">Transmembrane helix</keyword>
<proteinExistence type="predicted"/>
<feature type="domain" description="Putative zinc-finger" evidence="2">
    <location>
        <begin position="7"/>
        <end position="35"/>
    </location>
</feature>
<dbReference type="AlphaFoldDB" id="A0A9D1PU44"/>
<dbReference type="Gene3D" id="1.10.10.1320">
    <property type="entry name" value="Anti-sigma factor, zinc-finger domain"/>
    <property type="match status" value="1"/>
</dbReference>
<reference evidence="3" key="2">
    <citation type="submission" date="2021-04" db="EMBL/GenBank/DDBJ databases">
        <authorList>
            <person name="Gilroy R."/>
        </authorList>
    </citation>
    <scope>NUCLEOTIDE SEQUENCE</scope>
    <source>
        <strain evidence="3">Gambia11-129</strain>
    </source>
</reference>
<name>A0A9D1PU44_9SPIO</name>
<keyword evidence="1" id="KW-0472">Membrane</keyword>
<evidence type="ECO:0000313" key="4">
    <source>
        <dbReference type="Proteomes" id="UP000823936"/>
    </source>
</evidence>
<dbReference type="InterPro" id="IPR027383">
    <property type="entry name" value="Znf_put"/>
</dbReference>
<evidence type="ECO:0000256" key="1">
    <source>
        <dbReference type="SAM" id="Phobius"/>
    </source>
</evidence>
<accession>A0A9D1PU44</accession>
<feature type="transmembrane region" description="Helical" evidence="1">
    <location>
        <begin position="90"/>
        <end position="113"/>
    </location>
</feature>
<keyword evidence="1" id="KW-0812">Transmembrane</keyword>
<reference evidence="3" key="1">
    <citation type="journal article" date="2021" name="PeerJ">
        <title>Extensive microbial diversity within the chicken gut microbiome revealed by metagenomics and culture.</title>
        <authorList>
            <person name="Gilroy R."/>
            <person name="Ravi A."/>
            <person name="Getino M."/>
            <person name="Pursley I."/>
            <person name="Horton D.L."/>
            <person name="Alikhan N.F."/>
            <person name="Baker D."/>
            <person name="Gharbi K."/>
            <person name="Hall N."/>
            <person name="Watson M."/>
            <person name="Adriaenssens E.M."/>
            <person name="Foster-Nyarko E."/>
            <person name="Jarju S."/>
            <person name="Secka A."/>
            <person name="Antonio M."/>
            <person name="Oren A."/>
            <person name="Chaudhuri R.R."/>
            <person name="La Ragione R."/>
            <person name="Hildebrand F."/>
            <person name="Pallen M.J."/>
        </authorList>
    </citation>
    <scope>NUCLEOTIDE SEQUENCE</scope>
    <source>
        <strain evidence="3">Gambia11-129</strain>
    </source>
</reference>
<dbReference type="EMBL" id="DXHU01000020">
    <property type="protein sequence ID" value="HIV99140.1"/>
    <property type="molecule type" value="Genomic_DNA"/>
</dbReference>